<dbReference type="STRING" id="1817822.A2826_01160"/>
<reference evidence="1 2" key="1">
    <citation type="journal article" date="2016" name="Nat. Commun.">
        <title>Thousands of microbial genomes shed light on interconnected biogeochemical processes in an aquifer system.</title>
        <authorList>
            <person name="Anantharaman K."/>
            <person name="Brown C.T."/>
            <person name="Hug L.A."/>
            <person name="Sharon I."/>
            <person name="Castelle C.J."/>
            <person name="Probst A.J."/>
            <person name="Thomas B.C."/>
            <person name="Singh A."/>
            <person name="Wilkins M.J."/>
            <person name="Karaoz U."/>
            <person name="Brodie E.L."/>
            <person name="Williams K.H."/>
            <person name="Hubbard S.S."/>
            <person name="Banfield J.F."/>
        </authorList>
    </citation>
    <scope>NUCLEOTIDE SEQUENCE [LARGE SCALE GENOMIC DNA]</scope>
</reference>
<dbReference type="EMBL" id="MFEI01000020">
    <property type="protein sequence ID" value="OGE80695.1"/>
    <property type="molecule type" value="Genomic_DNA"/>
</dbReference>
<comment type="caution">
    <text evidence="1">The sequence shown here is derived from an EMBL/GenBank/DDBJ whole genome shotgun (WGS) entry which is preliminary data.</text>
</comment>
<proteinExistence type="predicted"/>
<accession>A0A1F5NSN5</accession>
<sequence length="119" mass="13220">MELKTVKDPITIDEIKQLALDSFIDMVKGAVDIEKAIMVLGGSMHVDAEQALLASGSTQDDIWGINIYPDKSPEDRIQYESLINIRPRQNNQSMEIQDPVLRGKIAEIVNGLIKSGLTR</sequence>
<gene>
    <name evidence="1" type="ORF">A2826_01160</name>
</gene>
<evidence type="ECO:0000313" key="1">
    <source>
        <dbReference type="EMBL" id="OGE80695.1"/>
    </source>
</evidence>
<organism evidence="1 2">
    <name type="scientific">Candidatus Doudnabacteria bacterium RIFCSPHIGHO2_01_FULL_43_23</name>
    <dbReference type="NCBI Taxonomy" id="1817822"/>
    <lineage>
        <taxon>Bacteria</taxon>
        <taxon>Candidatus Doudnaibacteriota</taxon>
    </lineage>
</organism>
<dbReference type="Pfam" id="PF18924">
    <property type="entry name" value="DUF5674"/>
    <property type="match status" value="1"/>
</dbReference>
<name>A0A1F5NSN5_9BACT</name>
<protein>
    <submittedName>
        <fullName evidence="1">Uncharacterized protein</fullName>
    </submittedName>
</protein>
<dbReference type="Proteomes" id="UP000177912">
    <property type="component" value="Unassembled WGS sequence"/>
</dbReference>
<evidence type="ECO:0000313" key="2">
    <source>
        <dbReference type="Proteomes" id="UP000177912"/>
    </source>
</evidence>
<dbReference type="InterPro" id="IPR043731">
    <property type="entry name" value="DUF5674"/>
</dbReference>
<dbReference type="AlphaFoldDB" id="A0A1F5NSN5"/>